<evidence type="ECO:0000313" key="1">
    <source>
        <dbReference type="EMBL" id="ASA24052.1"/>
    </source>
</evidence>
<dbReference type="AlphaFoldDB" id="A0A2Z2KRH8"/>
<dbReference type="Proteomes" id="UP000249890">
    <property type="component" value="Chromosome"/>
</dbReference>
<proteinExistence type="predicted"/>
<dbReference type="EMBL" id="CP021780">
    <property type="protein sequence ID" value="ASA24052.1"/>
    <property type="molecule type" value="Genomic_DNA"/>
</dbReference>
<organism evidence="1 2">
    <name type="scientific">Paenibacillus donghaensis</name>
    <dbReference type="NCBI Taxonomy" id="414771"/>
    <lineage>
        <taxon>Bacteria</taxon>
        <taxon>Bacillati</taxon>
        <taxon>Bacillota</taxon>
        <taxon>Bacilli</taxon>
        <taxon>Bacillales</taxon>
        <taxon>Paenibacillaceae</taxon>
        <taxon>Paenibacillus</taxon>
    </lineage>
</organism>
<sequence length="83" mass="9642">MSEGKRISPERQLGAGKQEGYAEICYHRYSWEAKGLKLLLLEAEVDLPVIEERGLALVNLTDMEYYMYKQANNKVERRKIGCF</sequence>
<evidence type="ECO:0000313" key="2">
    <source>
        <dbReference type="Proteomes" id="UP000249890"/>
    </source>
</evidence>
<gene>
    <name evidence="1" type="ORF">B9T62_26690</name>
</gene>
<reference evidence="1 2" key="1">
    <citation type="submission" date="2017-06" db="EMBL/GenBank/DDBJ databases">
        <title>Complete genome sequence of Paenibacillus donghaensis KCTC 13049T isolated from East Sea sediment, South Korea.</title>
        <authorList>
            <person name="Jung B.K."/>
            <person name="Hong S.-J."/>
            <person name="Shin J.-H."/>
        </authorList>
    </citation>
    <scope>NUCLEOTIDE SEQUENCE [LARGE SCALE GENOMIC DNA]</scope>
    <source>
        <strain evidence="1 2">KCTC 13049</strain>
    </source>
</reference>
<accession>A0A2Z2KRH8</accession>
<name>A0A2Z2KRH8_9BACL</name>
<dbReference type="RefSeq" id="WP_087918035.1">
    <property type="nucleotide sequence ID" value="NZ_CP021780.1"/>
</dbReference>
<dbReference type="OrthoDB" id="384253at2"/>
<protein>
    <submittedName>
        <fullName evidence="1">Uncharacterized protein</fullName>
    </submittedName>
</protein>
<dbReference type="KEGG" id="pdh:B9T62_26690"/>
<keyword evidence="2" id="KW-1185">Reference proteome</keyword>